<evidence type="ECO:0000313" key="1">
    <source>
        <dbReference type="EMBL" id="KAJ4451754.1"/>
    </source>
</evidence>
<comment type="caution">
    <text evidence="1">The sequence shown here is derived from an EMBL/GenBank/DDBJ whole genome shotgun (WGS) entry which is preliminary data.</text>
</comment>
<proteinExistence type="predicted"/>
<dbReference type="Proteomes" id="UP001148838">
    <property type="component" value="Unassembled WGS sequence"/>
</dbReference>
<dbReference type="EMBL" id="JAJSOF020000001">
    <property type="protein sequence ID" value="KAJ4451754.1"/>
    <property type="molecule type" value="Genomic_DNA"/>
</dbReference>
<dbReference type="PANTHER" id="PTHR45786">
    <property type="entry name" value="DNA BINDING PROTEIN-LIKE"/>
    <property type="match status" value="1"/>
</dbReference>
<evidence type="ECO:0000313" key="2">
    <source>
        <dbReference type="Proteomes" id="UP001148838"/>
    </source>
</evidence>
<reference evidence="1 2" key="1">
    <citation type="journal article" date="2022" name="Allergy">
        <title>Genome assembly and annotation of Periplaneta americana reveal a comprehensive cockroach allergen profile.</title>
        <authorList>
            <person name="Wang L."/>
            <person name="Xiong Q."/>
            <person name="Saelim N."/>
            <person name="Wang L."/>
            <person name="Nong W."/>
            <person name="Wan A.T."/>
            <person name="Shi M."/>
            <person name="Liu X."/>
            <person name="Cao Q."/>
            <person name="Hui J.H.L."/>
            <person name="Sookrung N."/>
            <person name="Leung T.F."/>
            <person name="Tungtrongchitr A."/>
            <person name="Tsui S.K.W."/>
        </authorList>
    </citation>
    <scope>NUCLEOTIDE SEQUENCE [LARGE SCALE GENOMIC DNA]</scope>
    <source>
        <strain evidence="1">PWHHKU_190912</strain>
    </source>
</reference>
<accession>A0ABQ8TYF1</accession>
<keyword evidence="2" id="KW-1185">Reference proteome</keyword>
<sequence>MGKRRFNKPTVSEIAGVFNSLEREPPGNRHVVVHNRQDGPKLLSVLSPHSDPMLYPLLFPYGDTGWDPQMTHNGPRRQRKRDRLKEWSYRIGSSLDKHLPNGGTTLHRLFGLPVPITSSLVSCIKANSERAKVLREVSIILTNEASMIPAVAVDCMDRLCMGPVPTQHRDALGERNPVTQTSYNGWEAHRANNTIPPFWLDDRPPLLRHVAVRPAAG</sequence>
<protein>
    <submittedName>
        <fullName evidence="1">Uncharacterized protein</fullName>
    </submittedName>
</protein>
<gene>
    <name evidence="1" type="ORF">ANN_03225</name>
</gene>
<dbReference type="PANTHER" id="PTHR45786:SF74">
    <property type="entry name" value="ATP-DEPENDENT DNA HELICASE"/>
    <property type="match status" value="1"/>
</dbReference>
<name>A0ABQ8TYF1_PERAM</name>
<organism evidence="1 2">
    <name type="scientific">Periplaneta americana</name>
    <name type="common">American cockroach</name>
    <name type="synonym">Blatta americana</name>
    <dbReference type="NCBI Taxonomy" id="6978"/>
    <lineage>
        <taxon>Eukaryota</taxon>
        <taxon>Metazoa</taxon>
        <taxon>Ecdysozoa</taxon>
        <taxon>Arthropoda</taxon>
        <taxon>Hexapoda</taxon>
        <taxon>Insecta</taxon>
        <taxon>Pterygota</taxon>
        <taxon>Neoptera</taxon>
        <taxon>Polyneoptera</taxon>
        <taxon>Dictyoptera</taxon>
        <taxon>Blattodea</taxon>
        <taxon>Blattoidea</taxon>
        <taxon>Blattidae</taxon>
        <taxon>Blattinae</taxon>
        <taxon>Periplaneta</taxon>
    </lineage>
</organism>